<organism evidence="2 3">
    <name type="scientific">Ascoidea rubescens DSM 1968</name>
    <dbReference type="NCBI Taxonomy" id="1344418"/>
    <lineage>
        <taxon>Eukaryota</taxon>
        <taxon>Fungi</taxon>
        <taxon>Dikarya</taxon>
        <taxon>Ascomycota</taxon>
        <taxon>Saccharomycotina</taxon>
        <taxon>Saccharomycetes</taxon>
        <taxon>Ascoideaceae</taxon>
        <taxon>Ascoidea</taxon>
    </lineage>
</organism>
<dbReference type="SUPFAM" id="SSF54995">
    <property type="entry name" value="Ribosomal protein S6"/>
    <property type="match status" value="1"/>
</dbReference>
<protein>
    <recommendedName>
        <fullName evidence="4">Ribosomal protein S6</fullName>
    </recommendedName>
</protein>
<dbReference type="AlphaFoldDB" id="A0A1D2V9U0"/>
<dbReference type="InParanoid" id="A0A1D2V9U0"/>
<gene>
    <name evidence="2" type="ORF">ASCRUDRAFT_39467</name>
</gene>
<evidence type="ECO:0000256" key="1">
    <source>
        <dbReference type="ARBA" id="ARBA00009512"/>
    </source>
</evidence>
<dbReference type="GO" id="GO:0005763">
    <property type="term" value="C:mitochondrial small ribosomal subunit"/>
    <property type="evidence" value="ECO:0007669"/>
    <property type="project" value="EnsemblFungi"/>
</dbReference>
<sequence length="121" mass="13557">MLYELVALARSTSPYYTAASYKDAKDVAFNLGSLIIKNRGVVRDVYSLGVGSLPKRMRKNQEWYFQGAAFSILFDSSIGVQKEILRSLKLDPRILRSSIFRIKDGKGLTGQSFIDSVSKVQ</sequence>
<dbReference type="InterPro" id="IPR000529">
    <property type="entry name" value="Ribosomal_bS6"/>
</dbReference>
<dbReference type="STRING" id="1344418.A0A1D2V9U0"/>
<proteinExistence type="inferred from homology"/>
<reference evidence="3" key="1">
    <citation type="submission" date="2016-05" db="EMBL/GenBank/DDBJ databases">
        <title>Comparative genomics of biotechnologically important yeasts.</title>
        <authorList>
            <consortium name="DOE Joint Genome Institute"/>
            <person name="Riley R."/>
            <person name="Haridas S."/>
            <person name="Wolfe K.H."/>
            <person name="Lopes M.R."/>
            <person name="Hittinger C.T."/>
            <person name="Goker M."/>
            <person name="Salamov A."/>
            <person name="Wisecaver J."/>
            <person name="Long T.M."/>
            <person name="Aerts A.L."/>
            <person name="Barry K."/>
            <person name="Choi C."/>
            <person name="Clum A."/>
            <person name="Coughlan A.Y."/>
            <person name="Deshpande S."/>
            <person name="Douglass A.P."/>
            <person name="Hanson S.J."/>
            <person name="Klenk H.-P."/>
            <person name="Labutti K."/>
            <person name="Lapidus A."/>
            <person name="Lindquist E."/>
            <person name="Lipzen A."/>
            <person name="Meier-Kolthoff J.P."/>
            <person name="Ohm R.A."/>
            <person name="Otillar R.P."/>
            <person name="Pangilinan J."/>
            <person name="Peng Y."/>
            <person name="Rokas A."/>
            <person name="Rosa C.A."/>
            <person name="Scheuner C."/>
            <person name="Sibirny A.A."/>
            <person name="Slot J.C."/>
            <person name="Stielow J.B."/>
            <person name="Sun H."/>
            <person name="Kurtzman C.P."/>
            <person name="Blackwell M."/>
            <person name="Grigoriev I.V."/>
            <person name="Jeffries T.W."/>
        </authorList>
    </citation>
    <scope>NUCLEOTIDE SEQUENCE [LARGE SCALE GENOMIC DNA]</scope>
    <source>
        <strain evidence="3">DSM 1968</strain>
    </source>
</reference>
<dbReference type="GO" id="GO:0019843">
    <property type="term" value="F:rRNA binding"/>
    <property type="evidence" value="ECO:0007669"/>
    <property type="project" value="InterPro"/>
</dbReference>
<dbReference type="RefSeq" id="XP_020044728.1">
    <property type="nucleotide sequence ID" value="XM_020190935.1"/>
</dbReference>
<comment type="similarity">
    <text evidence="1">Belongs to the bacterial ribosomal protein bS6 family.</text>
</comment>
<dbReference type="FunCoup" id="A0A1D2V9U0">
    <property type="interactions" value="245"/>
</dbReference>
<dbReference type="Gene3D" id="3.30.70.60">
    <property type="match status" value="1"/>
</dbReference>
<dbReference type="GO" id="GO:0003735">
    <property type="term" value="F:structural constituent of ribosome"/>
    <property type="evidence" value="ECO:0007669"/>
    <property type="project" value="EnsemblFungi"/>
</dbReference>
<dbReference type="GO" id="GO:0006412">
    <property type="term" value="P:translation"/>
    <property type="evidence" value="ECO:0007669"/>
    <property type="project" value="InterPro"/>
</dbReference>
<evidence type="ECO:0000313" key="2">
    <source>
        <dbReference type="EMBL" id="ODV58421.1"/>
    </source>
</evidence>
<dbReference type="GeneID" id="30964571"/>
<dbReference type="InterPro" id="IPR035980">
    <property type="entry name" value="Ribosomal_bS6_sf"/>
</dbReference>
<dbReference type="Pfam" id="PF01250">
    <property type="entry name" value="Ribosomal_S6"/>
    <property type="match status" value="1"/>
</dbReference>
<dbReference type="EMBL" id="KV454492">
    <property type="protein sequence ID" value="ODV58421.1"/>
    <property type="molecule type" value="Genomic_DNA"/>
</dbReference>
<accession>A0A1D2V9U0</accession>
<dbReference type="OrthoDB" id="10259681at2759"/>
<name>A0A1D2V9U0_9ASCO</name>
<evidence type="ECO:0000313" key="3">
    <source>
        <dbReference type="Proteomes" id="UP000095038"/>
    </source>
</evidence>
<dbReference type="InterPro" id="IPR014717">
    <property type="entry name" value="Transl_elong_EF1B/ribsomal_bS6"/>
</dbReference>
<evidence type="ECO:0008006" key="4">
    <source>
        <dbReference type="Google" id="ProtNLM"/>
    </source>
</evidence>
<dbReference type="CDD" id="cd15465">
    <property type="entry name" value="bS6_mito"/>
    <property type="match status" value="1"/>
</dbReference>
<dbReference type="Proteomes" id="UP000095038">
    <property type="component" value="Unassembled WGS sequence"/>
</dbReference>
<keyword evidence="3" id="KW-1185">Reference proteome</keyword>